<dbReference type="GO" id="GO:0005829">
    <property type="term" value="C:cytosol"/>
    <property type="evidence" value="ECO:0007669"/>
    <property type="project" value="TreeGrafter"/>
</dbReference>
<protein>
    <submittedName>
        <fullName evidence="2">AMP-binding protein</fullName>
    </submittedName>
</protein>
<dbReference type="InterPro" id="IPR042099">
    <property type="entry name" value="ANL_N_sf"/>
</dbReference>
<accession>A0A6G3XP79</accession>
<dbReference type="GO" id="GO:0043041">
    <property type="term" value="P:amino acid activation for nonribosomal peptide biosynthetic process"/>
    <property type="evidence" value="ECO:0007669"/>
    <property type="project" value="TreeGrafter"/>
</dbReference>
<dbReference type="Gene3D" id="3.40.50.12780">
    <property type="entry name" value="N-terminal domain of ligase-like"/>
    <property type="match status" value="1"/>
</dbReference>
<organism evidence="2">
    <name type="scientific">Streptomyces sp. SID7499</name>
    <dbReference type="NCBI Taxonomy" id="2706086"/>
    <lineage>
        <taxon>Bacteria</taxon>
        <taxon>Bacillati</taxon>
        <taxon>Actinomycetota</taxon>
        <taxon>Actinomycetes</taxon>
        <taxon>Kitasatosporales</taxon>
        <taxon>Streptomycetaceae</taxon>
        <taxon>Streptomyces</taxon>
    </lineage>
</organism>
<feature type="domain" description="AMP-dependent synthetase/ligase" evidence="1">
    <location>
        <begin position="1"/>
        <end position="64"/>
    </location>
</feature>
<dbReference type="PANTHER" id="PTHR45527:SF1">
    <property type="entry name" value="FATTY ACID SYNTHASE"/>
    <property type="match status" value="1"/>
</dbReference>
<evidence type="ECO:0000313" key="2">
    <source>
        <dbReference type="EMBL" id="NEE19625.1"/>
    </source>
</evidence>
<proteinExistence type="predicted"/>
<sequence length="74" mass="7838">GLTEATVNSTLWEYDASWDGAVAPLGTEDPGTVAHLLDDSLRPVPAGQQGELYLGGDGLARGYLHRPALTAERF</sequence>
<name>A0A6G3XP79_9ACTN</name>
<reference evidence="2" key="1">
    <citation type="submission" date="2020-01" db="EMBL/GenBank/DDBJ databases">
        <title>Insect and environment-associated Actinomycetes.</title>
        <authorList>
            <person name="Currrie C."/>
            <person name="Chevrette M."/>
            <person name="Carlson C."/>
            <person name="Stubbendieck R."/>
            <person name="Wendt-Pienkowski E."/>
        </authorList>
    </citation>
    <scope>NUCLEOTIDE SEQUENCE</scope>
    <source>
        <strain evidence="2">SID7499</strain>
    </source>
</reference>
<dbReference type="SUPFAM" id="SSF56801">
    <property type="entry name" value="Acetyl-CoA synthetase-like"/>
    <property type="match status" value="1"/>
</dbReference>
<gene>
    <name evidence="2" type="ORF">G3M58_75805</name>
</gene>
<dbReference type="GO" id="GO:0044550">
    <property type="term" value="P:secondary metabolite biosynthetic process"/>
    <property type="evidence" value="ECO:0007669"/>
    <property type="project" value="TreeGrafter"/>
</dbReference>
<feature type="non-terminal residue" evidence="2">
    <location>
        <position position="74"/>
    </location>
</feature>
<dbReference type="Pfam" id="PF00501">
    <property type="entry name" value="AMP-binding"/>
    <property type="match status" value="1"/>
</dbReference>
<dbReference type="EMBL" id="JAAGMN010008139">
    <property type="protein sequence ID" value="NEE19625.1"/>
    <property type="molecule type" value="Genomic_DNA"/>
</dbReference>
<dbReference type="InterPro" id="IPR000873">
    <property type="entry name" value="AMP-dep_synth/lig_dom"/>
</dbReference>
<feature type="non-terminal residue" evidence="2">
    <location>
        <position position="1"/>
    </location>
</feature>
<dbReference type="PANTHER" id="PTHR45527">
    <property type="entry name" value="NONRIBOSOMAL PEPTIDE SYNTHETASE"/>
    <property type="match status" value="1"/>
</dbReference>
<evidence type="ECO:0000259" key="1">
    <source>
        <dbReference type="Pfam" id="PF00501"/>
    </source>
</evidence>
<dbReference type="AlphaFoldDB" id="A0A6G3XP79"/>
<dbReference type="GO" id="GO:0031177">
    <property type="term" value="F:phosphopantetheine binding"/>
    <property type="evidence" value="ECO:0007669"/>
    <property type="project" value="TreeGrafter"/>
</dbReference>
<comment type="caution">
    <text evidence="2">The sequence shown here is derived from an EMBL/GenBank/DDBJ whole genome shotgun (WGS) entry which is preliminary data.</text>
</comment>